<dbReference type="NCBIfam" id="TIGR00756">
    <property type="entry name" value="PPR"/>
    <property type="match status" value="2"/>
</dbReference>
<comment type="similarity">
    <text evidence="1">Belongs to the PPR family. P subfamily.</text>
</comment>
<dbReference type="Proteomes" id="UP001604277">
    <property type="component" value="Unassembled WGS sequence"/>
</dbReference>
<accession>A0ABD1RNM1</accession>
<sequence length="174" mass="19684">MRESGCVPNAKTYNYLFGNLCKYERMDDAYKLLEEMNKAGSPPDASTFGVLIHFLCSSGKVDHAYKFLDQMASGGLVPLPKTHTSMVKALFVMEKYEEAHKYVVDSSVKYKTTSNIIYNFLADLHREKGDIISAQNVLVEMMEKGFKPNFISYINIVKRLKISGRANLACRFEG</sequence>
<dbReference type="EMBL" id="JBFOLJ010000012">
    <property type="protein sequence ID" value="KAL2490002.1"/>
    <property type="molecule type" value="Genomic_DNA"/>
</dbReference>
<dbReference type="PANTHER" id="PTHR47936:SF3">
    <property type="entry name" value="PENTACOTRIPEPTIDE-REPEAT REGION OF PRORP DOMAIN-CONTAINING PROTEIN"/>
    <property type="match status" value="1"/>
</dbReference>
<name>A0ABD1RNM1_9LAMI</name>
<evidence type="ECO:0000313" key="4">
    <source>
        <dbReference type="EMBL" id="KAL2490002.1"/>
    </source>
</evidence>
<dbReference type="InterPro" id="IPR002885">
    <property type="entry name" value="PPR_rpt"/>
</dbReference>
<proteinExistence type="inferred from homology"/>
<evidence type="ECO:0000256" key="2">
    <source>
        <dbReference type="ARBA" id="ARBA00022737"/>
    </source>
</evidence>
<reference evidence="5" key="1">
    <citation type="submission" date="2024-07" db="EMBL/GenBank/DDBJ databases">
        <title>Two chromosome-level genome assemblies of Korean endemic species Abeliophyllum distichum and Forsythia ovata (Oleaceae).</title>
        <authorList>
            <person name="Jang H."/>
        </authorList>
    </citation>
    <scope>NUCLEOTIDE SEQUENCE [LARGE SCALE GENOMIC DNA]</scope>
</reference>
<feature type="repeat" description="PPR" evidence="3">
    <location>
        <begin position="9"/>
        <end position="43"/>
    </location>
</feature>
<dbReference type="PANTHER" id="PTHR47936">
    <property type="entry name" value="PPR_LONG DOMAIN-CONTAINING PROTEIN"/>
    <property type="match status" value="1"/>
</dbReference>
<dbReference type="Gene3D" id="1.25.40.10">
    <property type="entry name" value="Tetratricopeptide repeat domain"/>
    <property type="match status" value="1"/>
</dbReference>
<keyword evidence="5" id="KW-1185">Reference proteome</keyword>
<dbReference type="SUPFAM" id="SSF48452">
    <property type="entry name" value="TPR-like"/>
    <property type="match status" value="1"/>
</dbReference>
<organism evidence="4 5">
    <name type="scientific">Forsythia ovata</name>
    <dbReference type="NCBI Taxonomy" id="205694"/>
    <lineage>
        <taxon>Eukaryota</taxon>
        <taxon>Viridiplantae</taxon>
        <taxon>Streptophyta</taxon>
        <taxon>Embryophyta</taxon>
        <taxon>Tracheophyta</taxon>
        <taxon>Spermatophyta</taxon>
        <taxon>Magnoliopsida</taxon>
        <taxon>eudicotyledons</taxon>
        <taxon>Gunneridae</taxon>
        <taxon>Pentapetalae</taxon>
        <taxon>asterids</taxon>
        <taxon>lamiids</taxon>
        <taxon>Lamiales</taxon>
        <taxon>Oleaceae</taxon>
        <taxon>Forsythieae</taxon>
        <taxon>Forsythia</taxon>
    </lineage>
</organism>
<evidence type="ECO:0000256" key="1">
    <source>
        <dbReference type="ARBA" id="ARBA00007626"/>
    </source>
</evidence>
<gene>
    <name evidence="4" type="ORF">Fot_43294</name>
</gene>
<evidence type="ECO:0000256" key="3">
    <source>
        <dbReference type="PROSITE-ProRule" id="PRU00708"/>
    </source>
</evidence>
<dbReference type="Pfam" id="PF01535">
    <property type="entry name" value="PPR"/>
    <property type="match status" value="1"/>
</dbReference>
<comment type="caution">
    <text evidence="4">The sequence shown here is derived from an EMBL/GenBank/DDBJ whole genome shotgun (WGS) entry which is preliminary data.</text>
</comment>
<dbReference type="AlphaFoldDB" id="A0ABD1RNM1"/>
<evidence type="ECO:0000313" key="5">
    <source>
        <dbReference type="Proteomes" id="UP001604277"/>
    </source>
</evidence>
<keyword evidence="2" id="KW-0677">Repeat</keyword>
<dbReference type="PROSITE" id="PS51375">
    <property type="entry name" value="PPR"/>
    <property type="match status" value="3"/>
</dbReference>
<feature type="repeat" description="PPR" evidence="3">
    <location>
        <begin position="114"/>
        <end position="148"/>
    </location>
</feature>
<feature type="repeat" description="PPR" evidence="3">
    <location>
        <begin position="44"/>
        <end position="78"/>
    </location>
</feature>
<dbReference type="InterPro" id="IPR011990">
    <property type="entry name" value="TPR-like_helical_dom_sf"/>
</dbReference>
<protein>
    <submittedName>
        <fullName evidence="4">Pentatricopeptide repeat-containing protein</fullName>
    </submittedName>
</protein>
<dbReference type="Pfam" id="PF13041">
    <property type="entry name" value="PPR_2"/>
    <property type="match status" value="1"/>
</dbReference>